<dbReference type="EMBL" id="JAGETX010000004">
    <property type="protein sequence ID" value="MBO3270765.1"/>
    <property type="molecule type" value="Genomic_DNA"/>
</dbReference>
<evidence type="ECO:0000313" key="1">
    <source>
        <dbReference type="EMBL" id="MBO3270765.1"/>
    </source>
</evidence>
<organism evidence="1 2">
    <name type="scientific">Hymenobacter defluvii</name>
    <dbReference type="NCBI Taxonomy" id="2054411"/>
    <lineage>
        <taxon>Bacteria</taxon>
        <taxon>Pseudomonadati</taxon>
        <taxon>Bacteroidota</taxon>
        <taxon>Cytophagia</taxon>
        <taxon>Cytophagales</taxon>
        <taxon>Hymenobacteraceae</taxon>
        <taxon>Hymenobacter</taxon>
    </lineage>
</organism>
<evidence type="ECO:0000313" key="2">
    <source>
        <dbReference type="Proteomes" id="UP000670527"/>
    </source>
</evidence>
<comment type="caution">
    <text evidence="1">The sequence shown here is derived from an EMBL/GenBank/DDBJ whole genome shotgun (WGS) entry which is preliminary data.</text>
</comment>
<dbReference type="RefSeq" id="WP_208307283.1">
    <property type="nucleotide sequence ID" value="NZ_JAGETX010000004.1"/>
</dbReference>
<dbReference type="Proteomes" id="UP000670527">
    <property type="component" value="Unassembled WGS sequence"/>
</dbReference>
<name>A0ABS3TDE2_9BACT</name>
<gene>
    <name evidence="1" type="ORF">J4D97_08905</name>
</gene>
<accession>A0ABS3TDE2</accession>
<protein>
    <submittedName>
        <fullName evidence="1">Uncharacterized protein</fullName>
    </submittedName>
</protein>
<sequence length="159" mass="17826">MPVKQINRPFIEVPVSDRIIGGTVVKQVARYVKMTDEQLPNGEVLVVIELKVFLFSVDPHDPTQCGPALTGPGFASYPRFLHANNQTIVDGETGAIQAIRTGQTEAEWAEVVASFSETEMFQGDFFLEMRDKRSVEIGPMIRQHIRAADLLMKKFTVFE</sequence>
<keyword evidence="2" id="KW-1185">Reference proteome</keyword>
<proteinExistence type="predicted"/>
<reference evidence="1 2" key="1">
    <citation type="submission" date="2021-03" db="EMBL/GenBank/DDBJ databases">
        <authorList>
            <person name="Kim M.K."/>
        </authorList>
    </citation>
    <scope>NUCLEOTIDE SEQUENCE [LARGE SCALE GENOMIC DNA]</scope>
    <source>
        <strain evidence="1 2">BT507</strain>
    </source>
</reference>